<dbReference type="GO" id="GO:0004523">
    <property type="term" value="F:RNA-DNA hybrid ribonuclease activity"/>
    <property type="evidence" value="ECO:0007669"/>
    <property type="project" value="InterPro"/>
</dbReference>
<accession>A0A9W7IJQ7</accession>
<reference evidence="3" key="1">
    <citation type="submission" date="2023-05" db="EMBL/GenBank/DDBJ databases">
        <title>Genome and transcriptome analyses reveal genes involved in the formation of fine ridges on petal epidermal cells in Hibiscus trionum.</title>
        <authorList>
            <person name="Koshimizu S."/>
            <person name="Masuda S."/>
            <person name="Ishii T."/>
            <person name="Shirasu K."/>
            <person name="Hoshino A."/>
            <person name="Arita M."/>
        </authorList>
    </citation>
    <scope>NUCLEOTIDE SEQUENCE</scope>
    <source>
        <strain evidence="3">Hamamatsu line</strain>
    </source>
</reference>
<dbReference type="PANTHER" id="PTHR47074:SF48">
    <property type="entry name" value="POLYNUCLEOTIDYL TRANSFERASE, RIBONUCLEASE H-LIKE SUPERFAMILY PROTEIN"/>
    <property type="match status" value="1"/>
</dbReference>
<feature type="domain" description="Reverse transcriptase zinc-binding" evidence="2">
    <location>
        <begin position="19"/>
        <end position="82"/>
    </location>
</feature>
<dbReference type="EMBL" id="BSYR01000028">
    <property type="protein sequence ID" value="GMI96661.1"/>
    <property type="molecule type" value="Genomic_DNA"/>
</dbReference>
<dbReference type="GO" id="GO:0003676">
    <property type="term" value="F:nucleic acid binding"/>
    <property type="evidence" value="ECO:0007669"/>
    <property type="project" value="InterPro"/>
</dbReference>
<feature type="domain" description="RNase H type-1" evidence="1">
    <location>
        <begin position="185"/>
        <end position="306"/>
    </location>
</feature>
<proteinExistence type="predicted"/>
<dbReference type="Pfam" id="PF13456">
    <property type="entry name" value="RVT_3"/>
    <property type="match status" value="1"/>
</dbReference>
<dbReference type="InterPro" id="IPR044730">
    <property type="entry name" value="RNase_H-like_dom_plant"/>
</dbReference>
<protein>
    <recommendedName>
        <fullName evidence="5">Reverse transcriptase zinc-binding domain</fullName>
    </recommendedName>
</protein>
<evidence type="ECO:0000259" key="1">
    <source>
        <dbReference type="Pfam" id="PF13456"/>
    </source>
</evidence>
<dbReference type="SUPFAM" id="SSF53098">
    <property type="entry name" value="Ribonuclease H-like"/>
    <property type="match status" value="1"/>
</dbReference>
<name>A0A9W7IJQ7_HIBTR</name>
<keyword evidence="4" id="KW-1185">Reference proteome</keyword>
<dbReference type="InterPro" id="IPR026960">
    <property type="entry name" value="RVT-Znf"/>
</dbReference>
<dbReference type="PANTHER" id="PTHR47074">
    <property type="entry name" value="BNAC02G40300D PROTEIN"/>
    <property type="match status" value="1"/>
</dbReference>
<gene>
    <name evidence="3" type="ORF">HRI_003335400</name>
</gene>
<dbReference type="Pfam" id="PF13966">
    <property type="entry name" value="zf-RVT"/>
    <property type="match status" value="1"/>
</dbReference>
<dbReference type="OrthoDB" id="1906820at2759"/>
<evidence type="ECO:0000313" key="4">
    <source>
        <dbReference type="Proteomes" id="UP001165190"/>
    </source>
</evidence>
<dbReference type="Gene3D" id="3.30.420.10">
    <property type="entry name" value="Ribonuclease H-like superfamily/Ribonuclease H"/>
    <property type="match status" value="1"/>
</dbReference>
<dbReference type="AlphaFoldDB" id="A0A9W7IJQ7"/>
<evidence type="ECO:0008006" key="5">
    <source>
        <dbReference type="Google" id="ProtNLM"/>
    </source>
</evidence>
<comment type="caution">
    <text evidence="3">The sequence shown here is derived from an EMBL/GenBank/DDBJ whole genome shotgun (WGS) entry which is preliminary data.</text>
</comment>
<dbReference type="InterPro" id="IPR012337">
    <property type="entry name" value="RNaseH-like_sf"/>
</dbReference>
<dbReference type="InterPro" id="IPR052929">
    <property type="entry name" value="RNase_H-like_EbsB-rel"/>
</dbReference>
<evidence type="ECO:0000259" key="2">
    <source>
        <dbReference type="Pfam" id="PF13966"/>
    </source>
</evidence>
<organism evidence="3 4">
    <name type="scientific">Hibiscus trionum</name>
    <name type="common">Flower of an hour</name>
    <dbReference type="NCBI Taxonomy" id="183268"/>
    <lineage>
        <taxon>Eukaryota</taxon>
        <taxon>Viridiplantae</taxon>
        <taxon>Streptophyta</taxon>
        <taxon>Embryophyta</taxon>
        <taxon>Tracheophyta</taxon>
        <taxon>Spermatophyta</taxon>
        <taxon>Magnoliopsida</taxon>
        <taxon>eudicotyledons</taxon>
        <taxon>Gunneridae</taxon>
        <taxon>Pentapetalae</taxon>
        <taxon>rosids</taxon>
        <taxon>malvids</taxon>
        <taxon>Malvales</taxon>
        <taxon>Malvaceae</taxon>
        <taxon>Malvoideae</taxon>
        <taxon>Hibiscus</taxon>
    </lineage>
</organism>
<dbReference type="InterPro" id="IPR002156">
    <property type="entry name" value="RNaseH_domain"/>
</dbReference>
<dbReference type="Proteomes" id="UP001165190">
    <property type="component" value="Unassembled WGS sequence"/>
</dbReference>
<sequence length="339" mass="38069">MILVGDPNVHNSDWLGGLFNSIWSAKVPPKVSIAAWRFIMNYVPTFSNLSMRRISISHQCLLCSDATETNVHLISDCVFVKSVCAGLGITLPFRSTEQDWLFWLSLLFKGIIKSQQRTLVVIYWAIWQTRNQKLHENRTKNPVEVIQFVSSYLHELDGLDNISHQPSAQSPSQWQPPAPNSFKVNFDASYDKATATSVSGGLVRDADGLIMAAFSCPNRFVRDPEAAEAIACFQAISFAKDAGFRRIVAEGDSLVVCSKINRQEQDLSRISPIIFSIKEKAKGFESITFVHVRRELNRAAHALARFGKSFSSTQIWLEEAPPVVEEAALIDRWWVNPPD</sequence>
<dbReference type="InterPro" id="IPR036397">
    <property type="entry name" value="RNaseH_sf"/>
</dbReference>
<dbReference type="CDD" id="cd06222">
    <property type="entry name" value="RNase_H_like"/>
    <property type="match status" value="1"/>
</dbReference>
<evidence type="ECO:0000313" key="3">
    <source>
        <dbReference type="EMBL" id="GMI96661.1"/>
    </source>
</evidence>